<dbReference type="AlphaFoldDB" id="A0A4R3J6G6"/>
<dbReference type="GO" id="GO:0016746">
    <property type="term" value="F:acyltransferase activity"/>
    <property type="evidence" value="ECO:0007669"/>
    <property type="project" value="UniProtKB-UniRule"/>
</dbReference>
<dbReference type="Pfam" id="PF02794">
    <property type="entry name" value="HlyC"/>
    <property type="match status" value="1"/>
</dbReference>
<gene>
    <name evidence="3" type="ORF">EDD52_11125</name>
</gene>
<evidence type="ECO:0000256" key="2">
    <source>
        <dbReference type="RuleBase" id="RU368102"/>
    </source>
</evidence>
<reference evidence="3 4" key="1">
    <citation type="submission" date="2019-03" db="EMBL/GenBank/DDBJ databases">
        <title>Genomic Encyclopedia of Type Strains, Phase IV (KMG-IV): sequencing the most valuable type-strain genomes for metagenomic binning, comparative biology and taxonomic classification.</title>
        <authorList>
            <person name="Goeker M."/>
        </authorList>
    </citation>
    <scope>NUCLEOTIDE SEQUENCE [LARGE SCALE GENOMIC DNA]</scope>
    <source>
        <strain evidence="3 4">DSM 104836</strain>
    </source>
</reference>
<dbReference type="Proteomes" id="UP000295696">
    <property type="component" value="Unassembled WGS sequence"/>
</dbReference>
<evidence type="ECO:0000313" key="4">
    <source>
        <dbReference type="Proteomes" id="UP000295696"/>
    </source>
</evidence>
<dbReference type="GO" id="GO:0031640">
    <property type="term" value="P:killing of cells of another organism"/>
    <property type="evidence" value="ECO:0007669"/>
    <property type="project" value="UniProtKB-KW"/>
</dbReference>
<comment type="subcellular location">
    <subcellularLocation>
        <location evidence="2">Cytoplasm</location>
    </subcellularLocation>
</comment>
<evidence type="ECO:0000313" key="3">
    <source>
        <dbReference type="EMBL" id="TCS61428.1"/>
    </source>
</evidence>
<dbReference type="EMBL" id="SLZU01000011">
    <property type="protein sequence ID" value="TCS61428.1"/>
    <property type="molecule type" value="Genomic_DNA"/>
</dbReference>
<dbReference type="GO" id="GO:0009404">
    <property type="term" value="P:toxin metabolic process"/>
    <property type="evidence" value="ECO:0007669"/>
    <property type="project" value="UniProtKB-UniRule"/>
</dbReference>
<keyword evidence="2" id="KW-0204">Cytolysis</keyword>
<sequence length="147" mass="16710">MAQEEPRQSALAQLGPRQRYTLIGELAEIAMHTPVLAEMELRFLHEVFLRPYDLGQLRRWHRAERIVGVATWAWLSDTAADAMLAEGGVAPDAWQSGDQLWFIDVIAPFGDMRAISRDLRSLFPGVTGHSVRWNEDGTVRKIGRFHM</sequence>
<name>A0A4R3J6G6_9RHOB</name>
<comment type="similarity">
    <text evidence="1 2">Belongs to the RTX toxin acyltransferase family.</text>
</comment>
<keyword evidence="2 3" id="KW-0012">Acyltransferase</keyword>
<evidence type="ECO:0000256" key="1">
    <source>
        <dbReference type="ARBA" id="ARBA00005686"/>
    </source>
</evidence>
<dbReference type="RefSeq" id="WP_132246287.1">
    <property type="nucleotide sequence ID" value="NZ_SLZU01000011.1"/>
</dbReference>
<proteinExistence type="inferred from homology"/>
<protein>
    <recommendedName>
        <fullName evidence="2">RTX toxin-activating lysine-acyltransferase</fullName>
        <ecNumber evidence="2">2.3.1.-</ecNumber>
    </recommendedName>
</protein>
<dbReference type="GO" id="GO:0005737">
    <property type="term" value="C:cytoplasm"/>
    <property type="evidence" value="ECO:0007669"/>
    <property type="project" value="UniProtKB-SubCell"/>
</dbReference>
<comment type="function">
    <text evidence="2">Involved in fatty acylation of protoxin at internal lysine residues, thereby converting it to the active toxin.</text>
</comment>
<dbReference type="InterPro" id="IPR003996">
    <property type="entry name" value="RTX_toxin-activating_protC_bac"/>
</dbReference>
<dbReference type="EC" id="2.3.1.-" evidence="2"/>
<keyword evidence="4" id="KW-1185">Reference proteome</keyword>
<organism evidence="3 4">
    <name type="scientific">Primorskyibacter sedentarius</name>
    <dbReference type="NCBI Taxonomy" id="745311"/>
    <lineage>
        <taxon>Bacteria</taxon>
        <taxon>Pseudomonadati</taxon>
        <taxon>Pseudomonadota</taxon>
        <taxon>Alphaproteobacteria</taxon>
        <taxon>Rhodobacterales</taxon>
        <taxon>Roseobacteraceae</taxon>
        <taxon>Primorskyibacter</taxon>
    </lineage>
</organism>
<dbReference type="OrthoDB" id="5431564at2"/>
<keyword evidence="2" id="KW-0963">Cytoplasm</keyword>
<comment type="caution">
    <text evidence="3">The sequence shown here is derived from an EMBL/GenBank/DDBJ whole genome shotgun (WGS) entry which is preliminary data.</text>
</comment>
<accession>A0A4R3J6G6</accession>
<keyword evidence="2 3" id="KW-0808">Transferase</keyword>